<dbReference type="RefSeq" id="XP_002110589.1">
    <property type="nucleotide sequence ID" value="XM_002110553.1"/>
</dbReference>
<gene>
    <name evidence="8" type="ORF">TRIADDRAFT_63780</name>
</gene>
<keyword evidence="4" id="KW-0325">Glycoprotein</keyword>
<feature type="domain" description="Kazal-like" evidence="7">
    <location>
        <begin position="190"/>
        <end position="243"/>
    </location>
</feature>
<dbReference type="Gene3D" id="3.90.290.10">
    <property type="entry name" value="TGF-beta binding (TB) domain"/>
    <property type="match status" value="1"/>
</dbReference>
<dbReference type="PhylomeDB" id="B3RSW2"/>
<dbReference type="CDD" id="cd00104">
    <property type="entry name" value="KAZAL_FS"/>
    <property type="match status" value="2"/>
</dbReference>
<evidence type="ECO:0000256" key="4">
    <source>
        <dbReference type="ARBA" id="ARBA00023180"/>
    </source>
</evidence>
<evidence type="ECO:0000256" key="6">
    <source>
        <dbReference type="SAM" id="SignalP"/>
    </source>
</evidence>
<evidence type="ECO:0000313" key="9">
    <source>
        <dbReference type="Proteomes" id="UP000009022"/>
    </source>
</evidence>
<dbReference type="GO" id="GO:0005576">
    <property type="term" value="C:extracellular region"/>
    <property type="evidence" value="ECO:0000318"/>
    <property type="project" value="GO_Central"/>
</dbReference>
<dbReference type="Gene3D" id="3.30.60.30">
    <property type="match status" value="3"/>
</dbReference>
<sequence>MTTQLNLFFAMVIISTIMTSIQAGSCWVQDDNGLCRQLITSGKAVTRQSCCNDGRPNTGYREGDLASEQKWEISIGMPLSVICSPCYQNCSKVTCETGQQCQMINGAPKCVCKPDCSDIKYHGPVCAHHEQKGFVTYPNICAMRRDSCTNRHEITILYHGICLDSCEFIRCSPNEMCYPKTSFTPKAMCVSCKINPRCPKDHSANEHVCGTDGRTYVNECALRKVICRRGVEVQVAYKGKCHRSNTCQNIQCSDGKVCLTDPKTNSPRCSTCSNLPCNVSLNHPICGNNGKTYKNWCIMHQHSCQTKTFIKSQYNGSCKENDAHYRSLKDSLVSQDENSPDNSKIGGDIGVSDTTPLPAPITASADGEE</sequence>
<dbReference type="InterPro" id="IPR003645">
    <property type="entry name" value="Fol_N"/>
</dbReference>
<evidence type="ECO:0000256" key="1">
    <source>
        <dbReference type="ARBA" id="ARBA00022729"/>
    </source>
</evidence>
<dbReference type="PROSITE" id="PS51465">
    <property type="entry name" value="KAZAL_2"/>
    <property type="match status" value="3"/>
</dbReference>
<feature type="signal peptide" evidence="6">
    <location>
        <begin position="1"/>
        <end position="23"/>
    </location>
</feature>
<keyword evidence="9" id="KW-1185">Reference proteome</keyword>
<dbReference type="Proteomes" id="UP000009022">
    <property type="component" value="Unassembled WGS sequence"/>
</dbReference>
<dbReference type="OrthoDB" id="6614329at2759"/>
<dbReference type="GeneID" id="6751802"/>
<dbReference type="Pfam" id="PF07648">
    <property type="entry name" value="Kazal_2"/>
    <property type="match status" value="3"/>
</dbReference>
<dbReference type="FunCoup" id="B3RSW2">
    <property type="interactions" value="74"/>
</dbReference>
<evidence type="ECO:0000259" key="7">
    <source>
        <dbReference type="PROSITE" id="PS51465"/>
    </source>
</evidence>
<evidence type="ECO:0000313" key="8">
    <source>
        <dbReference type="EMBL" id="EDV26593.1"/>
    </source>
</evidence>
<dbReference type="SUPFAM" id="SSF100895">
    <property type="entry name" value="Kazal-type serine protease inhibitors"/>
    <property type="match status" value="3"/>
</dbReference>
<feature type="chain" id="PRO_5002798433" description="Kazal-like domain-containing protein" evidence="6">
    <location>
        <begin position="24"/>
        <end position="369"/>
    </location>
</feature>
<accession>B3RSW2</accession>
<dbReference type="KEGG" id="tad:TRIADDRAFT_63780"/>
<dbReference type="CTD" id="6751802"/>
<dbReference type="SMART" id="SM00280">
    <property type="entry name" value="KAZAL"/>
    <property type="match status" value="3"/>
</dbReference>
<proteinExistence type="predicted"/>
<reference evidence="8 9" key="1">
    <citation type="journal article" date="2008" name="Nature">
        <title>The Trichoplax genome and the nature of placozoans.</title>
        <authorList>
            <person name="Srivastava M."/>
            <person name="Begovic E."/>
            <person name="Chapman J."/>
            <person name="Putnam N.H."/>
            <person name="Hellsten U."/>
            <person name="Kawashima T."/>
            <person name="Kuo A."/>
            <person name="Mitros T."/>
            <person name="Salamov A."/>
            <person name="Carpenter M.L."/>
            <person name="Signorovitch A.Y."/>
            <person name="Moreno M.A."/>
            <person name="Kamm K."/>
            <person name="Grimwood J."/>
            <person name="Schmutz J."/>
            <person name="Shapiro H."/>
            <person name="Grigoriev I.V."/>
            <person name="Buss L.W."/>
            <person name="Schierwater B."/>
            <person name="Dellaporta S.L."/>
            <person name="Rokhsar D.S."/>
        </authorList>
    </citation>
    <scope>NUCLEOTIDE SEQUENCE [LARGE SCALE GENOMIC DNA]</scope>
    <source>
        <strain evidence="8 9">Grell-BS-1999</strain>
    </source>
</reference>
<organism evidence="8 9">
    <name type="scientific">Trichoplax adhaerens</name>
    <name type="common">Trichoplax reptans</name>
    <dbReference type="NCBI Taxonomy" id="10228"/>
    <lineage>
        <taxon>Eukaryota</taxon>
        <taxon>Metazoa</taxon>
        <taxon>Placozoa</taxon>
        <taxon>Uniplacotomia</taxon>
        <taxon>Trichoplacea</taxon>
        <taxon>Trichoplacidae</taxon>
        <taxon>Trichoplax</taxon>
    </lineage>
</organism>
<dbReference type="EMBL" id="DS985243">
    <property type="protein sequence ID" value="EDV26593.1"/>
    <property type="molecule type" value="Genomic_DNA"/>
</dbReference>
<feature type="compositionally biased region" description="Polar residues" evidence="5">
    <location>
        <begin position="332"/>
        <end position="342"/>
    </location>
</feature>
<keyword evidence="1 6" id="KW-0732">Signal</keyword>
<dbReference type="HOGENOM" id="CLU_050745_0_0_1"/>
<dbReference type="InterPro" id="IPR036773">
    <property type="entry name" value="TB_dom_sf"/>
</dbReference>
<dbReference type="InParanoid" id="B3RSW2"/>
<evidence type="ECO:0000256" key="3">
    <source>
        <dbReference type="ARBA" id="ARBA00023157"/>
    </source>
</evidence>
<dbReference type="SMART" id="SM00274">
    <property type="entry name" value="FOLN"/>
    <property type="match status" value="2"/>
</dbReference>
<dbReference type="eggNOG" id="KOG3649">
    <property type="taxonomic scope" value="Eukaryota"/>
</dbReference>
<protein>
    <recommendedName>
        <fullName evidence="7">Kazal-like domain-containing protein</fullName>
    </recommendedName>
</protein>
<dbReference type="Pfam" id="PF21333">
    <property type="entry name" value="FST_N"/>
    <property type="match status" value="1"/>
</dbReference>
<dbReference type="FunFam" id="3.30.60.30:FF:000057">
    <property type="entry name" value="Follistatin, isoform B"/>
    <property type="match status" value="1"/>
</dbReference>
<name>B3RSW2_TRIAD</name>
<dbReference type="STRING" id="10228.B3RSW2"/>
<keyword evidence="3" id="KW-1015">Disulfide bond</keyword>
<dbReference type="PANTHER" id="PTHR13866:SF29">
    <property type="entry name" value="FOLLISTATIN"/>
    <property type="match status" value="1"/>
</dbReference>
<dbReference type="AlphaFoldDB" id="B3RSW2"/>
<dbReference type="InterPro" id="IPR036058">
    <property type="entry name" value="Kazal_dom_sf"/>
</dbReference>
<dbReference type="GO" id="GO:0030154">
    <property type="term" value="P:cell differentiation"/>
    <property type="evidence" value="ECO:0000318"/>
    <property type="project" value="GO_Central"/>
</dbReference>
<dbReference type="InterPro" id="IPR002350">
    <property type="entry name" value="Kazal_dom"/>
</dbReference>
<dbReference type="PANTHER" id="PTHR13866">
    <property type="entry name" value="SPARC OSTEONECTIN"/>
    <property type="match status" value="1"/>
</dbReference>
<keyword evidence="2" id="KW-0677">Repeat</keyword>
<dbReference type="OMA" id="DYKAYVH"/>
<feature type="domain" description="Kazal-like" evidence="7">
    <location>
        <begin position="263"/>
        <end position="320"/>
    </location>
</feature>
<evidence type="ECO:0000256" key="5">
    <source>
        <dbReference type="SAM" id="MobiDB-lite"/>
    </source>
</evidence>
<feature type="region of interest" description="Disordered" evidence="5">
    <location>
        <begin position="330"/>
        <end position="369"/>
    </location>
</feature>
<evidence type="ECO:0000256" key="2">
    <source>
        <dbReference type="ARBA" id="ARBA00022737"/>
    </source>
</evidence>
<feature type="domain" description="Kazal-like" evidence="7">
    <location>
        <begin position="111"/>
        <end position="164"/>
    </location>
</feature>